<dbReference type="InterPro" id="IPR010994">
    <property type="entry name" value="RuvA_2-like"/>
</dbReference>
<feature type="domain" description="Smf/DprA SLOG" evidence="2">
    <location>
        <begin position="83"/>
        <end position="291"/>
    </location>
</feature>
<name>A0A933MJR0_UNCT6</name>
<evidence type="ECO:0000256" key="1">
    <source>
        <dbReference type="ARBA" id="ARBA00006525"/>
    </source>
</evidence>
<dbReference type="PANTHER" id="PTHR43022">
    <property type="entry name" value="PROTEIN SMF"/>
    <property type="match status" value="1"/>
</dbReference>
<sequence length="371" mass="39894">MMNSDELWWWLKLKGVPGVGPIRYRLLLNEFGSPRNAFALSQKELCRAEGVDEVTASAIIRSKNDNSFADSQLELAKKHGASVITANDPEFPENLNNFSDAPTLLYVRGSFQPQDRKAVAIVGSRDPSPYGRNVAGNLALELGKAGLTIVSGMARGIDTSAHLGALAAPARTIAVLGCGVDIAYPFENVKLRDRIAAQGAVISEYPLGTEPLAGHFPSRNRIITGLSLGLVAVEARADSGVFSSVRWAADQGRDVFAVPGPVNSATSQGTNQLIKQGAKLVSSARDILEELNLEQKISKKVQELKKTPTAPAPKLDEAEENLYNTLTPEPLHIDSLADIANLKSPELIKALLSLELKGLVKQLPGKMFIRT</sequence>
<dbReference type="SUPFAM" id="SSF102405">
    <property type="entry name" value="MCP/YpsA-like"/>
    <property type="match status" value="1"/>
</dbReference>
<dbReference type="InterPro" id="IPR036388">
    <property type="entry name" value="WH-like_DNA-bd_sf"/>
</dbReference>
<comment type="caution">
    <text evidence="4">The sequence shown here is derived from an EMBL/GenBank/DDBJ whole genome shotgun (WGS) entry which is preliminary data.</text>
</comment>
<dbReference type="Gene3D" id="3.40.50.450">
    <property type="match status" value="1"/>
</dbReference>
<evidence type="ECO:0000313" key="5">
    <source>
        <dbReference type="Proteomes" id="UP000736328"/>
    </source>
</evidence>
<dbReference type="Pfam" id="PF17782">
    <property type="entry name" value="WHD_DprA"/>
    <property type="match status" value="1"/>
</dbReference>
<dbReference type="Proteomes" id="UP000736328">
    <property type="component" value="Unassembled WGS sequence"/>
</dbReference>
<evidence type="ECO:0000259" key="2">
    <source>
        <dbReference type="Pfam" id="PF02481"/>
    </source>
</evidence>
<dbReference type="PANTHER" id="PTHR43022:SF1">
    <property type="entry name" value="PROTEIN SMF"/>
    <property type="match status" value="1"/>
</dbReference>
<dbReference type="NCBIfam" id="TIGR00732">
    <property type="entry name" value="dprA"/>
    <property type="match status" value="1"/>
</dbReference>
<accession>A0A933MJR0</accession>
<proteinExistence type="inferred from homology"/>
<dbReference type="InterPro" id="IPR057666">
    <property type="entry name" value="DrpA_SLOG"/>
</dbReference>
<dbReference type="InterPro" id="IPR041614">
    <property type="entry name" value="DprA_WH"/>
</dbReference>
<evidence type="ECO:0000259" key="3">
    <source>
        <dbReference type="Pfam" id="PF17782"/>
    </source>
</evidence>
<gene>
    <name evidence="4" type="primary">dprA</name>
    <name evidence="4" type="ORF">HY768_01745</name>
</gene>
<protein>
    <submittedName>
        <fullName evidence="4">DNA-protecting protein DprA</fullName>
    </submittedName>
</protein>
<dbReference type="AlphaFoldDB" id="A0A933MJR0"/>
<dbReference type="EMBL" id="JACQXR010000019">
    <property type="protein sequence ID" value="MBI4725945.1"/>
    <property type="molecule type" value="Genomic_DNA"/>
</dbReference>
<evidence type="ECO:0000313" key="4">
    <source>
        <dbReference type="EMBL" id="MBI4725945.1"/>
    </source>
</evidence>
<organism evidence="4 5">
    <name type="scientific">candidate division TA06 bacterium</name>
    <dbReference type="NCBI Taxonomy" id="2250710"/>
    <lineage>
        <taxon>Bacteria</taxon>
        <taxon>Bacteria division TA06</taxon>
    </lineage>
</organism>
<dbReference type="InterPro" id="IPR003488">
    <property type="entry name" value="DprA"/>
</dbReference>
<dbReference type="GO" id="GO:0009294">
    <property type="term" value="P:DNA-mediated transformation"/>
    <property type="evidence" value="ECO:0007669"/>
    <property type="project" value="InterPro"/>
</dbReference>
<feature type="domain" description="DprA winged helix" evidence="3">
    <location>
        <begin position="307"/>
        <end position="366"/>
    </location>
</feature>
<dbReference type="Pfam" id="PF02481">
    <property type="entry name" value="DNA_processg_A"/>
    <property type="match status" value="1"/>
</dbReference>
<comment type="similarity">
    <text evidence="1">Belongs to the DprA/Smf family.</text>
</comment>
<dbReference type="Gene3D" id="1.10.10.10">
    <property type="entry name" value="Winged helix-like DNA-binding domain superfamily/Winged helix DNA-binding domain"/>
    <property type="match status" value="1"/>
</dbReference>
<dbReference type="SUPFAM" id="SSF47781">
    <property type="entry name" value="RuvA domain 2-like"/>
    <property type="match status" value="1"/>
</dbReference>
<reference evidence="4" key="1">
    <citation type="submission" date="2020-07" db="EMBL/GenBank/DDBJ databases">
        <title>Huge and variable diversity of episymbiotic CPR bacteria and DPANN archaea in groundwater ecosystems.</title>
        <authorList>
            <person name="He C.Y."/>
            <person name="Keren R."/>
            <person name="Whittaker M."/>
            <person name="Farag I.F."/>
            <person name="Doudna J."/>
            <person name="Cate J.H.D."/>
            <person name="Banfield J.F."/>
        </authorList>
    </citation>
    <scope>NUCLEOTIDE SEQUENCE</scope>
    <source>
        <strain evidence="4">NC_groundwater_1520_Pr4_B-0.1um_53_5</strain>
    </source>
</reference>